<comment type="caution">
    <text evidence="1">The sequence shown here is derived from an EMBL/GenBank/DDBJ whole genome shotgun (WGS) entry which is preliminary data.</text>
</comment>
<protein>
    <submittedName>
        <fullName evidence="1">Uncharacterized protein</fullName>
    </submittedName>
</protein>
<reference evidence="2" key="1">
    <citation type="journal article" date="2022" name="Mol. Ecol. Resour.">
        <title>The genomes of chicory, endive, great burdock and yacon provide insights into Asteraceae palaeo-polyploidization history and plant inulin production.</title>
        <authorList>
            <person name="Fan W."/>
            <person name="Wang S."/>
            <person name="Wang H."/>
            <person name="Wang A."/>
            <person name="Jiang F."/>
            <person name="Liu H."/>
            <person name="Zhao H."/>
            <person name="Xu D."/>
            <person name="Zhang Y."/>
        </authorList>
    </citation>
    <scope>NUCLEOTIDE SEQUENCE [LARGE SCALE GENOMIC DNA]</scope>
    <source>
        <strain evidence="2">cv. Niubang</strain>
    </source>
</reference>
<accession>A0ACB9DPN3</accession>
<evidence type="ECO:0000313" key="1">
    <source>
        <dbReference type="EMBL" id="KAI3748515.1"/>
    </source>
</evidence>
<reference evidence="1 2" key="2">
    <citation type="journal article" date="2022" name="Mol. Ecol. Resour.">
        <title>The genomes of chicory, endive, great burdock and yacon provide insights into Asteraceae paleo-polyploidization history and plant inulin production.</title>
        <authorList>
            <person name="Fan W."/>
            <person name="Wang S."/>
            <person name="Wang H."/>
            <person name="Wang A."/>
            <person name="Jiang F."/>
            <person name="Liu H."/>
            <person name="Zhao H."/>
            <person name="Xu D."/>
            <person name="Zhang Y."/>
        </authorList>
    </citation>
    <scope>NUCLEOTIDE SEQUENCE [LARGE SCALE GENOMIC DNA]</scope>
    <source>
        <strain evidence="2">cv. Niubang</strain>
    </source>
</reference>
<proteinExistence type="predicted"/>
<dbReference type="EMBL" id="CM042049">
    <property type="protein sequence ID" value="KAI3748515.1"/>
    <property type="molecule type" value="Genomic_DNA"/>
</dbReference>
<evidence type="ECO:0000313" key="2">
    <source>
        <dbReference type="Proteomes" id="UP001055879"/>
    </source>
</evidence>
<name>A0ACB9DPN3_ARCLA</name>
<sequence length="67" mass="7827">MYKCLCWKFETYIFSCMSLTHSLTAYGIYFKYSSFCISLLTIDQLCLPYLLLRDRLLVSCADIGFEA</sequence>
<keyword evidence="2" id="KW-1185">Reference proteome</keyword>
<dbReference type="Proteomes" id="UP001055879">
    <property type="component" value="Linkage Group LG03"/>
</dbReference>
<organism evidence="1 2">
    <name type="scientific">Arctium lappa</name>
    <name type="common">Greater burdock</name>
    <name type="synonym">Lappa major</name>
    <dbReference type="NCBI Taxonomy" id="4217"/>
    <lineage>
        <taxon>Eukaryota</taxon>
        <taxon>Viridiplantae</taxon>
        <taxon>Streptophyta</taxon>
        <taxon>Embryophyta</taxon>
        <taxon>Tracheophyta</taxon>
        <taxon>Spermatophyta</taxon>
        <taxon>Magnoliopsida</taxon>
        <taxon>eudicotyledons</taxon>
        <taxon>Gunneridae</taxon>
        <taxon>Pentapetalae</taxon>
        <taxon>asterids</taxon>
        <taxon>campanulids</taxon>
        <taxon>Asterales</taxon>
        <taxon>Asteraceae</taxon>
        <taxon>Carduoideae</taxon>
        <taxon>Cardueae</taxon>
        <taxon>Arctiinae</taxon>
        <taxon>Arctium</taxon>
    </lineage>
</organism>
<gene>
    <name evidence="1" type="ORF">L6452_11637</name>
</gene>